<name>A0AAD7GKE7_MYCRO</name>
<accession>A0AAD7GKE7</accession>
<dbReference type="EMBL" id="JARKIE010000024">
    <property type="protein sequence ID" value="KAJ7698885.1"/>
    <property type="molecule type" value="Genomic_DNA"/>
</dbReference>
<evidence type="ECO:0000256" key="1">
    <source>
        <dbReference type="SAM" id="MobiDB-lite"/>
    </source>
</evidence>
<dbReference type="AlphaFoldDB" id="A0AAD7GKE7"/>
<gene>
    <name evidence="2" type="ORF">B0H17DRAFT_1129442</name>
</gene>
<comment type="caution">
    <text evidence="2">The sequence shown here is derived from an EMBL/GenBank/DDBJ whole genome shotgun (WGS) entry which is preliminary data.</text>
</comment>
<feature type="region of interest" description="Disordered" evidence="1">
    <location>
        <begin position="159"/>
        <end position="181"/>
    </location>
</feature>
<proteinExistence type="predicted"/>
<sequence>MYASSVDLHDLEAQQDVDAGAAWASPEAMTTLEPQPQPRPNDECDTLWIDRTSLDIAFDRSCFDALDEQLLHHPVSSFADVCWADAVGNDPAPHGDEDLDYDRPLELEAGANELELDADADVEGEAPSDWARFADRLTQPFALDEPNLPFTDKLNTPDDRDAAPAPHTHFHFSPNAKPPPPYPYPHPHFSTLSLGVSNPSEAIGFFPTRPRRTPRRSFSFLAAFRVGTYFPRDARHGARM</sequence>
<reference evidence="2" key="1">
    <citation type="submission" date="2023-03" db="EMBL/GenBank/DDBJ databases">
        <title>Massive genome expansion in bonnet fungi (Mycena s.s.) driven by repeated elements and novel gene families across ecological guilds.</title>
        <authorList>
            <consortium name="Lawrence Berkeley National Laboratory"/>
            <person name="Harder C.B."/>
            <person name="Miyauchi S."/>
            <person name="Viragh M."/>
            <person name="Kuo A."/>
            <person name="Thoen E."/>
            <person name="Andreopoulos B."/>
            <person name="Lu D."/>
            <person name="Skrede I."/>
            <person name="Drula E."/>
            <person name="Henrissat B."/>
            <person name="Morin E."/>
            <person name="Kohler A."/>
            <person name="Barry K."/>
            <person name="LaButti K."/>
            <person name="Morin E."/>
            <person name="Salamov A."/>
            <person name="Lipzen A."/>
            <person name="Mereny Z."/>
            <person name="Hegedus B."/>
            <person name="Baldrian P."/>
            <person name="Stursova M."/>
            <person name="Weitz H."/>
            <person name="Taylor A."/>
            <person name="Grigoriev I.V."/>
            <person name="Nagy L.G."/>
            <person name="Martin F."/>
            <person name="Kauserud H."/>
        </authorList>
    </citation>
    <scope>NUCLEOTIDE SEQUENCE</scope>
    <source>
        <strain evidence="2">CBHHK067</strain>
    </source>
</reference>
<dbReference type="Proteomes" id="UP001221757">
    <property type="component" value="Unassembled WGS sequence"/>
</dbReference>
<evidence type="ECO:0000313" key="2">
    <source>
        <dbReference type="EMBL" id="KAJ7698885.1"/>
    </source>
</evidence>
<organism evidence="2 3">
    <name type="scientific">Mycena rosella</name>
    <name type="common">Pink bonnet</name>
    <name type="synonym">Agaricus rosellus</name>
    <dbReference type="NCBI Taxonomy" id="1033263"/>
    <lineage>
        <taxon>Eukaryota</taxon>
        <taxon>Fungi</taxon>
        <taxon>Dikarya</taxon>
        <taxon>Basidiomycota</taxon>
        <taxon>Agaricomycotina</taxon>
        <taxon>Agaricomycetes</taxon>
        <taxon>Agaricomycetidae</taxon>
        <taxon>Agaricales</taxon>
        <taxon>Marasmiineae</taxon>
        <taxon>Mycenaceae</taxon>
        <taxon>Mycena</taxon>
    </lineage>
</organism>
<protein>
    <submittedName>
        <fullName evidence="2">Uncharacterized protein</fullName>
    </submittedName>
</protein>
<evidence type="ECO:0000313" key="3">
    <source>
        <dbReference type="Proteomes" id="UP001221757"/>
    </source>
</evidence>
<keyword evidence="3" id="KW-1185">Reference proteome</keyword>